<dbReference type="InterPro" id="IPR025426">
    <property type="entry name" value="DUF4305"/>
</dbReference>
<keyword evidence="1" id="KW-1133">Transmembrane helix</keyword>
<keyword evidence="1" id="KW-0472">Membrane</keyword>
<keyword evidence="3" id="KW-1185">Reference proteome</keyword>
<organism evidence="2 3">
    <name type="scientific">Virgibacillus kekensis</name>
    <dbReference type="NCBI Taxonomy" id="202261"/>
    <lineage>
        <taxon>Bacteria</taxon>
        <taxon>Bacillati</taxon>
        <taxon>Bacillota</taxon>
        <taxon>Bacilli</taxon>
        <taxon>Bacillales</taxon>
        <taxon>Bacillaceae</taxon>
        <taxon>Virgibacillus</taxon>
    </lineage>
</organism>
<reference evidence="3" key="1">
    <citation type="journal article" date="2019" name="Int. J. Syst. Evol. Microbiol.">
        <title>The Global Catalogue of Microorganisms (GCM) 10K type strain sequencing project: providing services to taxonomists for standard genome sequencing and annotation.</title>
        <authorList>
            <consortium name="The Broad Institute Genomics Platform"/>
            <consortium name="The Broad Institute Genome Sequencing Center for Infectious Disease"/>
            <person name="Wu L."/>
            <person name="Ma J."/>
        </authorList>
    </citation>
    <scope>NUCLEOTIDE SEQUENCE [LARGE SCALE GENOMIC DNA]</scope>
    <source>
        <strain evidence="3">CGMCC 4.7426</strain>
    </source>
</reference>
<feature type="transmembrane region" description="Helical" evidence="1">
    <location>
        <begin position="36"/>
        <end position="55"/>
    </location>
</feature>
<protein>
    <submittedName>
        <fullName evidence="2">YdiK family protein</fullName>
    </submittedName>
</protein>
<name>A0ABV9DMH2_9BACI</name>
<evidence type="ECO:0000313" key="2">
    <source>
        <dbReference type="EMBL" id="MFC4559371.1"/>
    </source>
</evidence>
<sequence>MRLSPKTMSLIYFLLGSVFTYMAVQSAEDTVWNFMTILLAFFATIDFGVGIRMLILHFKLKQKNK</sequence>
<accession>A0ABV9DMH2</accession>
<dbReference type="EMBL" id="JBHSFU010000008">
    <property type="protein sequence ID" value="MFC4559371.1"/>
    <property type="molecule type" value="Genomic_DNA"/>
</dbReference>
<dbReference type="Proteomes" id="UP001595989">
    <property type="component" value="Unassembled WGS sequence"/>
</dbReference>
<comment type="caution">
    <text evidence="2">The sequence shown here is derived from an EMBL/GenBank/DDBJ whole genome shotgun (WGS) entry which is preliminary data.</text>
</comment>
<keyword evidence="1" id="KW-0812">Transmembrane</keyword>
<gene>
    <name evidence="2" type="ORF">ACFO3D_14330</name>
</gene>
<evidence type="ECO:0000313" key="3">
    <source>
        <dbReference type="Proteomes" id="UP001595989"/>
    </source>
</evidence>
<dbReference type="Pfam" id="PF14146">
    <property type="entry name" value="DUF4305"/>
    <property type="match status" value="1"/>
</dbReference>
<proteinExistence type="predicted"/>
<dbReference type="RefSeq" id="WP_390297392.1">
    <property type="nucleotide sequence ID" value="NZ_JBHSFU010000008.1"/>
</dbReference>
<evidence type="ECO:0000256" key="1">
    <source>
        <dbReference type="SAM" id="Phobius"/>
    </source>
</evidence>